<keyword evidence="3" id="KW-1185">Reference proteome</keyword>
<dbReference type="AlphaFoldDB" id="A0A9Q9EK82"/>
<organism evidence="2 3">
    <name type="scientific">Septoria linicola</name>
    <dbReference type="NCBI Taxonomy" id="215465"/>
    <lineage>
        <taxon>Eukaryota</taxon>
        <taxon>Fungi</taxon>
        <taxon>Dikarya</taxon>
        <taxon>Ascomycota</taxon>
        <taxon>Pezizomycotina</taxon>
        <taxon>Dothideomycetes</taxon>
        <taxon>Dothideomycetidae</taxon>
        <taxon>Mycosphaerellales</taxon>
        <taxon>Mycosphaerellaceae</taxon>
        <taxon>Septoria</taxon>
    </lineage>
</organism>
<accession>A0A9Q9EK82</accession>
<dbReference type="Proteomes" id="UP001056384">
    <property type="component" value="Chromosome 5"/>
</dbReference>
<dbReference type="EMBL" id="CP099422">
    <property type="protein sequence ID" value="USW53790.1"/>
    <property type="molecule type" value="Genomic_DNA"/>
</dbReference>
<evidence type="ECO:0000313" key="2">
    <source>
        <dbReference type="EMBL" id="USW53790.1"/>
    </source>
</evidence>
<gene>
    <name evidence="2" type="ORF">Slin15195_G071090</name>
</gene>
<proteinExistence type="predicted"/>
<evidence type="ECO:0000256" key="1">
    <source>
        <dbReference type="SAM" id="MobiDB-lite"/>
    </source>
</evidence>
<reference evidence="2" key="1">
    <citation type="submission" date="2022-06" db="EMBL/GenBank/DDBJ databases">
        <title>Complete genome sequences of two strains of the flax pathogen Septoria linicola.</title>
        <authorList>
            <person name="Lapalu N."/>
            <person name="Simon A."/>
            <person name="Demenou B."/>
            <person name="Paumier D."/>
            <person name="Guillot M.-P."/>
            <person name="Gout L."/>
            <person name="Valade R."/>
        </authorList>
    </citation>
    <scope>NUCLEOTIDE SEQUENCE</scope>
    <source>
        <strain evidence="2">SE15195</strain>
    </source>
</reference>
<evidence type="ECO:0000313" key="3">
    <source>
        <dbReference type="Proteomes" id="UP001056384"/>
    </source>
</evidence>
<name>A0A9Q9EK82_9PEZI</name>
<protein>
    <submittedName>
        <fullName evidence="2">Uncharacterized protein</fullName>
    </submittedName>
</protein>
<feature type="region of interest" description="Disordered" evidence="1">
    <location>
        <begin position="111"/>
        <end position="130"/>
    </location>
</feature>
<sequence length="130" mass="14392">MRALVKAAADAGFSPKTIRLGTVPHHLTTLPDITEELQAFMANVQNPEWVMAPFAGKLPNLKAVDLRGGFENQFEEIFYDFGILDEPCDDDYSQALSEYILQGGEICPVPWVDPSDEEMSQSESDDPDGK</sequence>
<feature type="compositionally biased region" description="Acidic residues" evidence="1">
    <location>
        <begin position="114"/>
        <end position="130"/>
    </location>
</feature>